<feature type="region of interest" description="Disordered" evidence="1">
    <location>
        <begin position="149"/>
        <end position="174"/>
    </location>
</feature>
<name>F4ZCI6_MYCS0</name>
<evidence type="ECO:0000313" key="2">
    <source>
        <dbReference type="EMBL" id="AEB33886.1"/>
    </source>
</evidence>
<proteinExistence type="predicted"/>
<protein>
    <submittedName>
        <fullName evidence="2">Rhs family protein</fullName>
    </submittedName>
</protein>
<sequence>MTVIPDSISAVLSRIGMCRRSPSGAQSTHSRSGSAADGTHGTNRLDEPVGVHGVTGELSQHGRPPGVDDFVLAATSAKYRAQVSFLLAEQTTADLAVGGQSRAITCPTERVGNRTHDADPSGPPSTKTPRPVLIRVVPVHATSEMYCRGAAGSRPRRSSRTGSIAAVRRAASVR</sequence>
<reference evidence="2" key="1">
    <citation type="journal article" date="2011" name="Environ. Microbiol.">
        <title>Catabolic pathway for 2-nitroimidazole involves a novel nitrohydrolase that also confers drug resistance.</title>
        <authorList>
            <person name="Qu Y."/>
            <person name="Spain J.C."/>
        </authorList>
    </citation>
    <scope>NUCLEOTIDE SEQUENCE</scope>
    <source>
        <strain evidence="2">JS330</strain>
    </source>
</reference>
<feature type="compositionally biased region" description="Polar residues" evidence="1">
    <location>
        <begin position="23"/>
        <end position="33"/>
    </location>
</feature>
<dbReference type="EMBL" id="HM538831">
    <property type="protein sequence ID" value="AEB33886.1"/>
    <property type="molecule type" value="Genomic_DNA"/>
</dbReference>
<evidence type="ECO:0000256" key="1">
    <source>
        <dbReference type="SAM" id="MobiDB-lite"/>
    </source>
</evidence>
<feature type="compositionally biased region" description="Low complexity" evidence="1">
    <location>
        <begin position="160"/>
        <end position="174"/>
    </location>
</feature>
<accession>F4ZCI6</accession>
<feature type="region of interest" description="Disordered" evidence="1">
    <location>
        <begin position="111"/>
        <end position="130"/>
    </location>
</feature>
<feature type="region of interest" description="Disordered" evidence="1">
    <location>
        <begin position="19"/>
        <end position="65"/>
    </location>
</feature>
<dbReference type="AlphaFoldDB" id="F4ZCI6"/>
<organism evidence="2">
    <name type="scientific">Mycobacterium sp. (strain JS330)</name>
    <dbReference type="NCBI Taxonomy" id="1004011"/>
    <lineage>
        <taxon>Bacteria</taxon>
        <taxon>Bacillati</taxon>
        <taxon>Actinomycetota</taxon>
        <taxon>Actinomycetes</taxon>
        <taxon>Mycobacteriales</taxon>
        <taxon>Mycobacteriaceae</taxon>
        <taxon>Mycobacterium</taxon>
    </lineage>
</organism>